<name>T0ISY3_9SPHN</name>
<keyword evidence="2" id="KW-1185">Reference proteome</keyword>
<evidence type="ECO:0000313" key="2">
    <source>
        <dbReference type="Proteomes" id="UP000015531"/>
    </source>
</evidence>
<reference evidence="1 2" key="1">
    <citation type="journal article" date="2013" name="Genome Announc.">
        <title>Draft Genome Sequence of Sphingobium lactosutens Strain DS20T, Isolated from a Hexachlorocyclohexane Dumpsite.</title>
        <authorList>
            <person name="Kumar R."/>
            <person name="Dwivedi V."/>
            <person name="Negi V."/>
            <person name="Khurana J.P."/>
            <person name="Lal R."/>
        </authorList>
    </citation>
    <scope>NUCLEOTIDE SEQUENCE [LARGE SCALE GENOMIC DNA]</scope>
    <source>
        <strain evidence="1 2">DS20</strain>
    </source>
</reference>
<gene>
    <name evidence="1" type="ORF">RLDS_12250</name>
</gene>
<protein>
    <submittedName>
        <fullName evidence="1">Uncharacterized protein</fullName>
    </submittedName>
</protein>
<sequence>MAALVAGATSMVAVDATGSRRDLGWQRRYLYRE</sequence>
<dbReference type="Proteomes" id="UP000015531">
    <property type="component" value="Unassembled WGS sequence"/>
</dbReference>
<proteinExistence type="predicted"/>
<accession>T0ISY3</accession>
<dbReference type="AlphaFoldDB" id="T0ISY3"/>
<comment type="caution">
    <text evidence="1">The sequence shown here is derived from an EMBL/GenBank/DDBJ whole genome shotgun (WGS) entry which is preliminary data.</text>
</comment>
<organism evidence="1 2">
    <name type="scientific">Sphingobium lactosutens DS20</name>
    <dbReference type="NCBI Taxonomy" id="1331060"/>
    <lineage>
        <taxon>Bacteria</taxon>
        <taxon>Pseudomonadati</taxon>
        <taxon>Pseudomonadota</taxon>
        <taxon>Alphaproteobacteria</taxon>
        <taxon>Sphingomonadales</taxon>
        <taxon>Sphingomonadaceae</taxon>
        <taxon>Sphingobium</taxon>
    </lineage>
</organism>
<evidence type="ECO:0000313" key="1">
    <source>
        <dbReference type="EMBL" id="EQB14935.1"/>
    </source>
</evidence>
<dbReference type="EMBL" id="ATDP01000089">
    <property type="protein sequence ID" value="EQB14935.1"/>
    <property type="molecule type" value="Genomic_DNA"/>
</dbReference>